<protein>
    <submittedName>
        <fullName evidence="7">ABC transporter ATP-binding protein</fullName>
    </submittedName>
</protein>
<dbReference type="Pfam" id="PF00005">
    <property type="entry name" value="ABC_tran"/>
    <property type="match status" value="1"/>
</dbReference>
<evidence type="ECO:0000256" key="2">
    <source>
        <dbReference type="ARBA" id="ARBA00022448"/>
    </source>
</evidence>
<dbReference type="PROSITE" id="PS00211">
    <property type="entry name" value="ABC_TRANSPORTER_1"/>
    <property type="match status" value="1"/>
</dbReference>
<keyword evidence="8" id="KW-1185">Reference proteome</keyword>
<comment type="caution">
    <text evidence="7">The sequence shown here is derived from an EMBL/GenBank/DDBJ whole genome shotgun (WGS) entry which is preliminary data.</text>
</comment>
<name>A0ABW0ZV76_9ACTN</name>
<evidence type="ECO:0000313" key="7">
    <source>
        <dbReference type="EMBL" id="MFC5747214.1"/>
    </source>
</evidence>
<dbReference type="InterPro" id="IPR052156">
    <property type="entry name" value="BCAA_Transport_ATP-bd_LivF"/>
</dbReference>
<feature type="domain" description="ABC transporter" evidence="6">
    <location>
        <begin position="5"/>
        <end position="232"/>
    </location>
</feature>
<keyword evidence="3" id="KW-0547">Nucleotide-binding</keyword>
<gene>
    <name evidence="7" type="ORF">ACFPZN_16420</name>
</gene>
<evidence type="ECO:0000256" key="1">
    <source>
        <dbReference type="ARBA" id="ARBA00005417"/>
    </source>
</evidence>
<dbReference type="Proteomes" id="UP001596074">
    <property type="component" value="Unassembled WGS sequence"/>
</dbReference>
<reference evidence="8" key="1">
    <citation type="journal article" date="2019" name="Int. J. Syst. Evol. Microbiol.">
        <title>The Global Catalogue of Microorganisms (GCM) 10K type strain sequencing project: providing services to taxonomists for standard genome sequencing and annotation.</title>
        <authorList>
            <consortium name="The Broad Institute Genomics Platform"/>
            <consortium name="The Broad Institute Genome Sequencing Center for Infectious Disease"/>
            <person name="Wu L."/>
            <person name="Ma J."/>
        </authorList>
    </citation>
    <scope>NUCLEOTIDE SEQUENCE [LARGE SCALE GENOMIC DNA]</scope>
    <source>
        <strain evidence="8">KCTC 42087</strain>
    </source>
</reference>
<evidence type="ECO:0000256" key="3">
    <source>
        <dbReference type="ARBA" id="ARBA00022741"/>
    </source>
</evidence>
<dbReference type="CDD" id="cd03224">
    <property type="entry name" value="ABC_TM1139_LivF_branched"/>
    <property type="match status" value="1"/>
</dbReference>
<proteinExistence type="inferred from homology"/>
<keyword evidence="4 7" id="KW-0067">ATP-binding</keyword>
<keyword evidence="5" id="KW-0029">Amino-acid transport</keyword>
<dbReference type="EMBL" id="JBHSON010000020">
    <property type="protein sequence ID" value="MFC5747214.1"/>
    <property type="molecule type" value="Genomic_DNA"/>
</dbReference>
<dbReference type="SMART" id="SM00382">
    <property type="entry name" value="AAA"/>
    <property type="match status" value="1"/>
</dbReference>
<dbReference type="InterPro" id="IPR027417">
    <property type="entry name" value="P-loop_NTPase"/>
</dbReference>
<accession>A0ABW0ZV76</accession>
<dbReference type="SUPFAM" id="SSF52540">
    <property type="entry name" value="P-loop containing nucleoside triphosphate hydrolases"/>
    <property type="match status" value="1"/>
</dbReference>
<keyword evidence="2" id="KW-0813">Transport</keyword>
<dbReference type="Gene3D" id="3.40.50.300">
    <property type="entry name" value="P-loop containing nucleotide triphosphate hydrolases"/>
    <property type="match status" value="1"/>
</dbReference>
<dbReference type="InterPro" id="IPR003593">
    <property type="entry name" value="AAA+_ATPase"/>
</dbReference>
<evidence type="ECO:0000256" key="5">
    <source>
        <dbReference type="ARBA" id="ARBA00022970"/>
    </source>
</evidence>
<dbReference type="InterPro" id="IPR003439">
    <property type="entry name" value="ABC_transporter-like_ATP-bd"/>
</dbReference>
<evidence type="ECO:0000256" key="4">
    <source>
        <dbReference type="ARBA" id="ARBA00022840"/>
    </source>
</evidence>
<dbReference type="PANTHER" id="PTHR43820">
    <property type="entry name" value="HIGH-AFFINITY BRANCHED-CHAIN AMINO ACID TRANSPORT ATP-BINDING PROTEIN LIVF"/>
    <property type="match status" value="1"/>
</dbReference>
<dbReference type="InterPro" id="IPR017871">
    <property type="entry name" value="ABC_transporter-like_CS"/>
</dbReference>
<dbReference type="PROSITE" id="PS50893">
    <property type="entry name" value="ABC_TRANSPORTER_2"/>
    <property type="match status" value="1"/>
</dbReference>
<organism evidence="7 8">
    <name type="scientific">Actinomadura rugatobispora</name>
    <dbReference type="NCBI Taxonomy" id="1994"/>
    <lineage>
        <taxon>Bacteria</taxon>
        <taxon>Bacillati</taxon>
        <taxon>Actinomycetota</taxon>
        <taxon>Actinomycetes</taxon>
        <taxon>Streptosporangiales</taxon>
        <taxon>Thermomonosporaceae</taxon>
        <taxon>Actinomadura</taxon>
    </lineage>
</organism>
<evidence type="ECO:0000259" key="6">
    <source>
        <dbReference type="PROSITE" id="PS50893"/>
    </source>
</evidence>
<dbReference type="RefSeq" id="WP_378282831.1">
    <property type="nucleotide sequence ID" value="NZ_JBHSON010000020.1"/>
</dbReference>
<evidence type="ECO:0000313" key="8">
    <source>
        <dbReference type="Proteomes" id="UP001596074"/>
    </source>
</evidence>
<dbReference type="PANTHER" id="PTHR43820:SF4">
    <property type="entry name" value="HIGH-AFFINITY BRANCHED-CHAIN AMINO ACID TRANSPORT ATP-BINDING PROTEIN LIVF"/>
    <property type="match status" value="1"/>
</dbReference>
<dbReference type="GO" id="GO:0005524">
    <property type="term" value="F:ATP binding"/>
    <property type="evidence" value="ECO:0007669"/>
    <property type="project" value="UniProtKB-KW"/>
</dbReference>
<sequence length="242" mass="25216">MKATLRVDDISAGYGRVLAVKNLSLSAAAGEVVSILGRNGAGKTTTLLSVSGLVKPRSGRVSVDGTSLRLGRPHAASKAGLIQVPEDRALFTGLTVRENLAAAGARRKADLTMVTDLFPELEPLIGRRAGLLSGGEQQMLALARAITLRPKVLLVDEMSLGLAPVVCQRLSSVIRGLADESGVAVLLVEQHLSLALEVADRGIVLHKGSVAMEGTRAELTAKRHEIESSYMGGAGTVEDPAA</sequence>
<comment type="similarity">
    <text evidence="1">Belongs to the ABC transporter superfamily.</text>
</comment>